<reference evidence="2" key="1">
    <citation type="submission" date="2023-06" db="EMBL/GenBank/DDBJ databases">
        <authorList>
            <person name="Delattre M."/>
        </authorList>
    </citation>
    <scope>NUCLEOTIDE SEQUENCE</scope>
    <source>
        <strain evidence="2">AF72</strain>
    </source>
</reference>
<keyword evidence="1" id="KW-1133">Transmembrane helix</keyword>
<evidence type="ECO:0000313" key="2">
    <source>
        <dbReference type="EMBL" id="CAJ0564859.1"/>
    </source>
</evidence>
<dbReference type="AlphaFoldDB" id="A0AA36FTV4"/>
<keyword evidence="1" id="KW-0472">Membrane</keyword>
<comment type="caution">
    <text evidence="2">The sequence shown here is derived from an EMBL/GenBank/DDBJ whole genome shotgun (WGS) entry which is preliminary data.</text>
</comment>
<feature type="transmembrane region" description="Helical" evidence="1">
    <location>
        <begin position="12"/>
        <end position="34"/>
    </location>
</feature>
<feature type="non-terminal residue" evidence="2">
    <location>
        <position position="1"/>
    </location>
</feature>
<gene>
    <name evidence="2" type="ORF">MSPICULIGERA_LOCUS3524</name>
</gene>
<sequence>MVDPRRALIPRIFAPIIGLLILVAIAVVIGMFYLRGPNEANKNAVITLEEPYVFSTNPTQEKLKIARPYRVLTSRTPATSSTVTTLPTTVTEIASTTEMTTRTIETMPTTDNSIELLTSTLMG</sequence>
<evidence type="ECO:0000256" key="1">
    <source>
        <dbReference type="SAM" id="Phobius"/>
    </source>
</evidence>
<evidence type="ECO:0000313" key="3">
    <source>
        <dbReference type="Proteomes" id="UP001177023"/>
    </source>
</evidence>
<protein>
    <submittedName>
        <fullName evidence="2">Uncharacterized protein</fullName>
    </submittedName>
</protein>
<organism evidence="2 3">
    <name type="scientific">Mesorhabditis spiculigera</name>
    <dbReference type="NCBI Taxonomy" id="96644"/>
    <lineage>
        <taxon>Eukaryota</taxon>
        <taxon>Metazoa</taxon>
        <taxon>Ecdysozoa</taxon>
        <taxon>Nematoda</taxon>
        <taxon>Chromadorea</taxon>
        <taxon>Rhabditida</taxon>
        <taxon>Rhabditina</taxon>
        <taxon>Rhabditomorpha</taxon>
        <taxon>Rhabditoidea</taxon>
        <taxon>Rhabditidae</taxon>
        <taxon>Mesorhabditinae</taxon>
        <taxon>Mesorhabditis</taxon>
    </lineage>
</organism>
<keyword evidence="1" id="KW-0812">Transmembrane</keyword>
<accession>A0AA36FTV4</accession>
<proteinExistence type="predicted"/>
<dbReference type="EMBL" id="CATQJA010000928">
    <property type="protein sequence ID" value="CAJ0564859.1"/>
    <property type="molecule type" value="Genomic_DNA"/>
</dbReference>
<dbReference type="Proteomes" id="UP001177023">
    <property type="component" value="Unassembled WGS sequence"/>
</dbReference>
<name>A0AA36FTV4_9BILA</name>
<keyword evidence="3" id="KW-1185">Reference proteome</keyword>